<comment type="caution">
    <text evidence="1">The sequence shown here is derived from an EMBL/GenBank/DDBJ whole genome shotgun (WGS) entry which is preliminary data.</text>
</comment>
<dbReference type="Proteomes" id="UP000537130">
    <property type="component" value="Unassembled WGS sequence"/>
</dbReference>
<dbReference type="RefSeq" id="WP_183411722.1">
    <property type="nucleotide sequence ID" value="NZ_JACHWY010000004.1"/>
</dbReference>
<keyword evidence="2" id="KW-1185">Reference proteome</keyword>
<evidence type="ECO:0000313" key="2">
    <source>
        <dbReference type="Proteomes" id="UP000537130"/>
    </source>
</evidence>
<reference evidence="1 2" key="1">
    <citation type="submission" date="2020-08" db="EMBL/GenBank/DDBJ databases">
        <title>Genomic Encyclopedia of Type Strains, Phase III (KMG-III): the genomes of soil and plant-associated and newly described type strains.</title>
        <authorList>
            <person name="Whitman W."/>
        </authorList>
    </citation>
    <scope>NUCLEOTIDE SEQUENCE [LARGE SCALE GENOMIC DNA]</scope>
    <source>
        <strain evidence="1 2">CECT 8654</strain>
    </source>
</reference>
<dbReference type="EMBL" id="JACHWY010000004">
    <property type="protein sequence ID" value="MBB3048931.1"/>
    <property type="molecule type" value="Genomic_DNA"/>
</dbReference>
<accession>A0A7W4Z8G3</accession>
<sequence length="284" mass="32654">MRNLNHAAIEPYISTPRLDAYRHFFNPVDDVALLGAYQWNKEVAGAFFPLLQTLEITLRNAIHGEASKLWGQAWFDNVQTKARPTPAQQRHTRQHGVNISKARQALGRRASPDRIVAMQTLGFWTNLFNEVFDVNGQPRALWPTLLQPVFPHATRVHRQRDPIRRSLVKIQRFRNRAFHHEPLWKHRHPANPHQAIQNLLDMVHDVAELIGWISTDTTAYLRAAGYIENLNRVISVDHLNYLQTPGNDSLPLAQARRTLRKLVSSSPGIQDITRRGERVARLIT</sequence>
<name>A0A7W4Z8G3_9GAMM</name>
<evidence type="ECO:0008006" key="3">
    <source>
        <dbReference type="Google" id="ProtNLM"/>
    </source>
</evidence>
<proteinExistence type="predicted"/>
<evidence type="ECO:0000313" key="1">
    <source>
        <dbReference type="EMBL" id="MBB3048931.1"/>
    </source>
</evidence>
<organism evidence="1 2">
    <name type="scientific">Litorivivens lipolytica</name>
    <dbReference type="NCBI Taxonomy" id="1524264"/>
    <lineage>
        <taxon>Bacteria</taxon>
        <taxon>Pseudomonadati</taxon>
        <taxon>Pseudomonadota</taxon>
        <taxon>Gammaproteobacteria</taxon>
        <taxon>Litorivivens</taxon>
    </lineage>
</organism>
<dbReference type="AlphaFoldDB" id="A0A7W4Z8G3"/>
<protein>
    <recommendedName>
        <fullName evidence="3">Abi-like protein</fullName>
    </recommendedName>
</protein>
<gene>
    <name evidence="1" type="ORF">FHR99_003205</name>
</gene>